<proteinExistence type="predicted"/>
<evidence type="ECO:0000256" key="1">
    <source>
        <dbReference type="SAM" id="SignalP"/>
    </source>
</evidence>
<evidence type="ECO:0000313" key="2">
    <source>
        <dbReference type="EMBL" id="VYS75527.1"/>
    </source>
</evidence>
<dbReference type="RefSeq" id="WP_156352413.1">
    <property type="nucleotide sequence ID" value="NZ_CACRST010000006.1"/>
</dbReference>
<organism evidence="2">
    <name type="scientific">Blautia glucerasea</name>
    <dbReference type="NCBI Taxonomy" id="536633"/>
    <lineage>
        <taxon>Bacteria</taxon>
        <taxon>Bacillati</taxon>
        <taxon>Bacillota</taxon>
        <taxon>Clostridia</taxon>
        <taxon>Lachnospirales</taxon>
        <taxon>Lachnospiraceae</taxon>
        <taxon>Blautia</taxon>
    </lineage>
</organism>
<accession>A0A6N2R3X6</accession>
<dbReference type="Gene3D" id="2.60.40.1850">
    <property type="match status" value="1"/>
</dbReference>
<protein>
    <recommendedName>
        <fullName evidence="3">Iron transporter</fullName>
    </recommendedName>
</protein>
<keyword evidence="1" id="KW-0732">Signal</keyword>
<dbReference type="InterPro" id="IPR037250">
    <property type="entry name" value="NEAT_dom_sf"/>
</dbReference>
<gene>
    <name evidence="2" type="ORF">BGLFYP119_00462</name>
</gene>
<feature type="chain" id="PRO_5027070791" description="Iron transporter" evidence="1">
    <location>
        <begin position="27"/>
        <end position="289"/>
    </location>
</feature>
<sequence>MKHKFVTALCVMSAAILIGNAGIVFAEEKAVETQEASTEKTDNVLEDGIYTAEFDTDSNMFHVNEAKDGKGILTVKDGAMTIHVSLVSKSIVNLFPGLAEDAKKEGAEILEPTTDEVTYSDGYTEEVYGFDIPVPVLDEEFDVALLGKKGKWYDHKVSVSNPVPASEEEAEAFQGKTAKDLGLEDGNYTAKVSLEGGSGKATVESPAKLTVKDNEITAVIKWSSPNYDYMVVDGEKYEMTNKEGNSTFEIPVAGFDAALPVKANTVAMSEPHEIDYTLKFDSESLKEEK</sequence>
<feature type="signal peptide" evidence="1">
    <location>
        <begin position="1"/>
        <end position="26"/>
    </location>
</feature>
<dbReference type="AlphaFoldDB" id="A0A6N2R3X6"/>
<reference evidence="2" key="1">
    <citation type="submission" date="2019-11" db="EMBL/GenBank/DDBJ databases">
        <authorList>
            <person name="Feng L."/>
        </authorList>
    </citation>
    <scope>NUCLEOTIDE SEQUENCE</scope>
    <source>
        <strain evidence="2">BgluceraseaLFYP119</strain>
    </source>
</reference>
<evidence type="ECO:0008006" key="3">
    <source>
        <dbReference type="Google" id="ProtNLM"/>
    </source>
</evidence>
<name>A0A6N2R3X6_9FIRM</name>
<dbReference type="EMBL" id="CACRST010000006">
    <property type="protein sequence ID" value="VYS75527.1"/>
    <property type="molecule type" value="Genomic_DNA"/>
</dbReference>